<gene>
    <name evidence="2" type="ORF">SCUD_LOCUS8731</name>
</gene>
<organism evidence="4">
    <name type="scientific">Schistosoma curassoni</name>
    <dbReference type="NCBI Taxonomy" id="6186"/>
    <lineage>
        <taxon>Eukaryota</taxon>
        <taxon>Metazoa</taxon>
        <taxon>Spiralia</taxon>
        <taxon>Lophotrochozoa</taxon>
        <taxon>Platyhelminthes</taxon>
        <taxon>Trematoda</taxon>
        <taxon>Digenea</taxon>
        <taxon>Strigeidida</taxon>
        <taxon>Schistosomatoidea</taxon>
        <taxon>Schistosomatidae</taxon>
        <taxon>Schistosoma</taxon>
    </lineage>
</organism>
<dbReference type="Proteomes" id="UP000279833">
    <property type="component" value="Unassembled WGS sequence"/>
</dbReference>
<dbReference type="EMBL" id="UZAK01032884">
    <property type="protein sequence ID" value="VDP32214.1"/>
    <property type="molecule type" value="Genomic_DNA"/>
</dbReference>
<feature type="compositionally biased region" description="Basic and acidic residues" evidence="1">
    <location>
        <begin position="18"/>
        <end position="31"/>
    </location>
</feature>
<accession>A0A183K168</accession>
<evidence type="ECO:0000256" key="1">
    <source>
        <dbReference type="SAM" id="MobiDB-lite"/>
    </source>
</evidence>
<dbReference type="AlphaFoldDB" id="A0A183K168"/>
<feature type="region of interest" description="Disordered" evidence="1">
    <location>
        <begin position="1"/>
        <end position="44"/>
    </location>
</feature>
<protein>
    <submittedName>
        <fullName evidence="4">Tat protein</fullName>
    </submittedName>
</protein>
<dbReference type="WBParaSite" id="SCUD_0000873101-mRNA-1">
    <property type="protein sequence ID" value="SCUD_0000873101-mRNA-1"/>
    <property type="gene ID" value="SCUD_0000873101"/>
</dbReference>
<sequence>PYITKKKSTLEESESTGDLEKKEDSKVKEQEELTESVTNIQKSK</sequence>
<evidence type="ECO:0000313" key="2">
    <source>
        <dbReference type="EMBL" id="VDP32214.1"/>
    </source>
</evidence>
<keyword evidence="3" id="KW-1185">Reference proteome</keyword>
<name>A0A183K168_9TREM</name>
<evidence type="ECO:0000313" key="3">
    <source>
        <dbReference type="Proteomes" id="UP000279833"/>
    </source>
</evidence>
<reference evidence="4" key="1">
    <citation type="submission" date="2016-06" db="UniProtKB">
        <authorList>
            <consortium name="WormBaseParasite"/>
        </authorList>
    </citation>
    <scope>IDENTIFICATION</scope>
</reference>
<proteinExistence type="predicted"/>
<feature type="compositionally biased region" description="Polar residues" evidence="1">
    <location>
        <begin position="35"/>
        <end position="44"/>
    </location>
</feature>
<reference evidence="2 3" key="2">
    <citation type="submission" date="2018-11" db="EMBL/GenBank/DDBJ databases">
        <authorList>
            <consortium name="Pathogen Informatics"/>
        </authorList>
    </citation>
    <scope>NUCLEOTIDE SEQUENCE [LARGE SCALE GENOMIC DNA]</scope>
    <source>
        <strain evidence="2">Dakar</strain>
        <strain evidence="3">Dakar, Senegal</strain>
    </source>
</reference>
<evidence type="ECO:0000313" key="4">
    <source>
        <dbReference type="WBParaSite" id="SCUD_0000873101-mRNA-1"/>
    </source>
</evidence>